<evidence type="ECO:0000313" key="14">
    <source>
        <dbReference type="Proteomes" id="UP001216638"/>
    </source>
</evidence>
<dbReference type="SUPFAM" id="SSF53756">
    <property type="entry name" value="UDP-Glycosyltransferase/glycogen phosphorylase"/>
    <property type="match status" value="1"/>
</dbReference>
<dbReference type="Gene3D" id="3.40.50.2000">
    <property type="entry name" value="Glycogen Phosphorylase B"/>
    <property type="match status" value="1"/>
</dbReference>
<organism evidence="13 14">
    <name type="scientific">Malassezia brasiliensis</name>
    <dbReference type="NCBI Taxonomy" id="1821822"/>
    <lineage>
        <taxon>Eukaryota</taxon>
        <taxon>Fungi</taxon>
        <taxon>Dikarya</taxon>
        <taxon>Basidiomycota</taxon>
        <taxon>Ustilaginomycotina</taxon>
        <taxon>Malasseziomycetes</taxon>
        <taxon>Malasseziales</taxon>
        <taxon>Malasseziaceae</taxon>
        <taxon>Malassezia</taxon>
    </lineage>
</organism>
<accession>A0AAF0INK7</accession>
<evidence type="ECO:0000256" key="1">
    <source>
        <dbReference type="ARBA" id="ARBA00004389"/>
    </source>
</evidence>
<evidence type="ECO:0000256" key="2">
    <source>
        <dbReference type="ARBA" id="ARBA00004922"/>
    </source>
</evidence>
<gene>
    <name evidence="13" type="primary">ALG1</name>
    <name evidence="13" type="ORF">MBRA1_001760</name>
</gene>
<dbReference type="GO" id="GO:0005789">
    <property type="term" value="C:endoplasmic reticulum membrane"/>
    <property type="evidence" value="ECO:0007669"/>
    <property type="project" value="UniProtKB-SubCell"/>
</dbReference>
<dbReference type="Proteomes" id="UP001216638">
    <property type="component" value="Chromosome 2"/>
</dbReference>
<evidence type="ECO:0000256" key="9">
    <source>
        <dbReference type="ARBA" id="ARBA00022989"/>
    </source>
</evidence>
<comment type="subcellular location">
    <subcellularLocation>
        <location evidence="1">Endoplasmic reticulum membrane</location>
        <topology evidence="1">Single-pass membrane protein</topology>
    </subcellularLocation>
</comment>
<evidence type="ECO:0000313" key="13">
    <source>
        <dbReference type="EMBL" id="WFC95117.1"/>
    </source>
</evidence>
<evidence type="ECO:0000256" key="5">
    <source>
        <dbReference type="ARBA" id="ARBA00022676"/>
    </source>
</evidence>
<keyword evidence="8" id="KW-0256">Endoplasmic reticulum</keyword>
<dbReference type="PANTHER" id="PTHR13036">
    <property type="entry name" value="BETA1,4 MANNOSYLTRANSFERASE"/>
    <property type="match status" value="1"/>
</dbReference>
<dbReference type="GO" id="GO:0004578">
    <property type="term" value="F:chitobiosyldiphosphodolichol beta-mannosyltransferase activity"/>
    <property type="evidence" value="ECO:0007669"/>
    <property type="project" value="UniProtKB-EC"/>
</dbReference>
<proteinExistence type="predicted"/>
<evidence type="ECO:0000256" key="12">
    <source>
        <dbReference type="SAM" id="Phobius"/>
    </source>
</evidence>
<evidence type="ECO:0000256" key="10">
    <source>
        <dbReference type="ARBA" id="ARBA00023136"/>
    </source>
</evidence>
<reference evidence="13" key="1">
    <citation type="submission" date="2023-03" db="EMBL/GenBank/DDBJ databases">
        <title>Mating type loci evolution in Malassezia.</title>
        <authorList>
            <person name="Coelho M.A."/>
        </authorList>
    </citation>
    <scope>NUCLEOTIDE SEQUENCE</scope>
    <source>
        <strain evidence="13">CBS 14135</strain>
    </source>
</reference>
<keyword evidence="14" id="KW-1185">Reference proteome</keyword>
<feature type="transmembrane region" description="Helical" evidence="12">
    <location>
        <begin position="6"/>
        <end position="27"/>
    </location>
</feature>
<comment type="function">
    <text evidence="11">Participates in the formation of the lipid-linked precursor oligosaccharide for N-glycosylation. Involved in assembling the dolichol-pyrophosphate-GlcNAc(2)-Man(5) intermediate on the cytoplasmic surface of the ER.</text>
</comment>
<evidence type="ECO:0000256" key="7">
    <source>
        <dbReference type="ARBA" id="ARBA00022692"/>
    </source>
</evidence>
<keyword evidence="7 12" id="KW-0812">Transmembrane</keyword>
<dbReference type="EMBL" id="CP119952">
    <property type="protein sequence ID" value="WFC95117.1"/>
    <property type="molecule type" value="Genomic_DNA"/>
</dbReference>
<comment type="pathway">
    <text evidence="2">Protein modification; protein glycosylation.</text>
</comment>
<evidence type="ECO:0000256" key="11">
    <source>
        <dbReference type="ARBA" id="ARBA00024899"/>
    </source>
</evidence>
<name>A0AAF0INK7_9BASI</name>
<keyword evidence="5 13" id="KW-0328">Glycosyltransferase</keyword>
<dbReference type="InterPro" id="IPR026051">
    <property type="entry name" value="ALG1-like"/>
</dbReference>
<evidence type="ECO:0000256" key="8">
    <source>
        <dbReference type="ARBA" id="ARBA00022824"/>
    </source>
</evidence>
<protein>
    <recommendedName>
        <fullName evidence="4">Chitobiosyldiphosphodolichol beta-mannosyltransferase</fullName>
        <ecNumber evidence="3">2.4.1.142</ecNumber>
    </recommendedName>
</protein>
<dbReference type="AlphaFoldDB" id="A0AAF0INK7"/>
<evidence type="ECO:0000256" key="3">
    <source>
        <dbReference type="ARBA" id="ARBA00012611"/>
    </source>
</evidence>
<dbReference type="Pfam" id="PF13692">
    <property type="entry name" value="Glyco_trans_1_4"/>
    <property type="match status" value="1"/>
</dbReference>
<feature type="transmembrane region" description="Helical" evidence="12">
    <location>
        <begin position="103"/>
        <end position="126"/>
    </location>
</feature>
<evidence type="ECO:0000256" key="4">
    <source>
        <dbReference type="ARBA" id="ARBA00015841"/>
    </source>
</evidence>
<dbReference type="EC" id="2.4.1.142" evidence="3"/>
<sequence length="450" mass="48637">MLSPGLGATWLLMGAAAVLAVLVVLVVRVLRMYDARTAAVVVVGDVGRSPRMCYHATSLLEHGWHVRLVGHFDAPLPPTLVHTRVTRVPLYAPPAWAARLPRILFPFVALVKVPLGAWSLFAALALRPTPAVIVAQTPPAIPTLAVLRLVRALCRTRLVIDWHNLGYTLLALKLGATHPLVRLAEVLESHTGRSADVHLFVTAAMRDALVARWHLRGAARVLYDRPGSSFRALVGAERTACRAHFADVLHDPGLARDDHALVVTSTSWTPDEDMDMLLDAASLYNRAAQAADAHLPRISLVITGKGPLRTMYEARFTARAQHERWTHVRTTLAWLAAEDYPRLLGCVDVGVSLHQSSSGLDLPMKVVDLLGCRATVCALDYACLHELVAPGANGAVFVDAAGLAQTLAKLLHGFPAAACARRPTKAFPQGTAETWAENWDAVVLPALPTL</sequence>
<dbReference type="PANTHER" id="PTHR13036:SF0">
    <property type="entry name" value="CHITOBIOSYLDIPHOSPHODOLICHOL BETA-MANNOSYLTRANSFERASE"/>
    <property type="match status" value="1"/>
</dbReference>
<evidence type="ECO:0000256" key="6">
    <source>
        <dbReference type="ARBA" id="ARBA00022679"/>
    </source>
</evidence>
<keyword evidence="10 12" id="KW-0472">Membrane</keyword>
<keyword evidence="9 12" id="KW-1133">Transmembrane helix</keyword>
<keyword evidence="6 13" id="KW-0808">Transferase</keyword>